<dbReference type="EMBL" id="AMCI01002316">
    <property type="protein sequence ID" value="EJX03066.1"/>
    <property type="molecule type" value="Genomic_DNA"/>
</dbReference>
<evidence type="ECO:0000313" key="1">
    <source>
        <dbReference type="EMBL" id="EJX03066.1"/>
    </source>
</evidence>
<protein>
    <submittedName>
        <fullName evidence="1">Uncharacterized protein</fullName>
    </submittedName>
</protein>
<dbReference type="Gene3D" id="3.30.420.240">
    <property type="match status" value="1"/>
</dbReference>
<organism evidence="1">
    <name type="scientific">gut metagenome</name>
    <dbReference type="NCBI Taxonomy" id="749906"/>
    <lineage>
        <taxon>unclassified sequences</taxon>
        <taxon>metagenomes</taxon>
        <taxon>organismal metagenomes</taxon>
    </lineage>
</organism>
<feature type="non-terminal residue" evidence="1">
    <location>
        <position position="70"/>
    </location>
</feature>
<gene>
    <name evidence="1" type="ORF">EVA_08827</name>
</gene>
<comment type="caution">
    <text evidence="1">The sequence shown here is derived from an EMBL/GenBank/DDBJ whole genome shotgun (WGS) entry which is preliminary data.</text>
</comment>
<dbReference type="AlphaFoldDB" id="J9CSB2"/>
<accession>J9CSB2</accession>
<reference evidence="1" key="1">
    <citation type="journal article" date="2012" name="PLoS ONE">
        <title>Gene sets for utilization of primary and secondary nutrition supplies in the distal gut of endangered iberian lynx.</title>
        <authorList>
            <person name="Alcaide M."/>
            <person name="Messina E."/>
            <person name="Richter M."/>
            <person name="Bargiela R."/>
            <person name="Peplies J."/>
            <person name="Huws S.A."/>
            <person name="Newbold C.J."/>
            <person name="Golyshin P.N."/>
            <person name="Simon M.A."/>
            <person name="Lopez G."/>
            <person name="Yakimov M.M."/>
            <person name="Ferrer M."/>
        </authorList>
    </citation>
    <scope>NUCLEOTIDE SEQUENCE</scope>
</reference>
<sequence>MLIPYEWIELANRRWMKLQEERFQPKGKSCRIGADVAGMGRDSSVLCSRYGSYVSEFDVHDSAGTADHMH</sequence>
<proteinExistence type="predicted"/>
<name>J9CSB2_9ZZZZ</name>